<proteinExistence type="predicted"/>
<evidence type="ECO:0000313" key="1">
    <source>
        <dbReference type="EMBL" id="KAJ3495883.1"/>
    </source>
</evidence>
<keyword evidence="2" id="KW-1185">Reference proteome</keyword>
<organism evidence="1 2">
    <name type="scientific">Lecanicillium saksenae</name>
    <dbReference type="NCBI Taxonomy" id="468837"/>
    <lineage>
        <taxon>Eukaryota</taxon>
        <taxon>Fungi</taxon>
        <taxon>Dikarya</taxon>
        <taxon>Ascomycota</taxon>
        <taxon>Pezizomycotina</taxon>
        <taxon>Sordariomycetes</taxon>
        <taxon>Hypocreomycetidae</taxon>
        <taxon>Hypocreales</taxon>
        <taxon>Cordycipitaceae</taxon>
        <taxon>Lecanicillium</taxon>
    </lineage>
</organism>
<accession>A0ACC1R2E8</accession>
<gene>
    <name evidence="1" type="ORF">NLG97_g3073</name>
</gene>
<evidence type="ECO:0000313" key="2">
    <source>
        <dbReference type="Proteomes" id="UP001148737"/>
    </source>
</evidence>
<dbReference type="Proteomes" id="UP001148737">
    <property type="component" value="Unassembled WGS sequence"/>
</dbReference>
<name>A0ACC1R2E8_9HYPO</name>
<sequence>MSSTSRPYFTGAAHTAGIYADLSVDGPIIGTLVAIVDRAKNLPNRKTIGKQDPYCAARLGKEAKKTTTDIRGGQTPKWDQELRFTVHDSSDYYQLKISIFTDDKKTDLVGEAWIDLKNIIVTGGGQADVWQSLSCKGKYAGEIRLEITFYDTRPKPDKPVKAKQPSASEVDSVRQRTSPVKRRPLPSDPVTGEAPPPPAAVPAPASAPIPAGTMAPSNPEYYGHQQTPPRHTKQYSHSGMIPSQSPLQAMEYSNTQPQGARHQSGDGYGTSPGATAALSYSTTPSRQPHRSRDHYDTPPRQAEPPAHDFQDAPAHFSSQSDRHELHMGDRHLPSLDVSQPPPPPPAHRSRHSSIGPESPQVSPTKGASLAPMRRDVLKNEAHRHTASTSSARPSYSHHDAPPSPHSPADYGTPSPRHQSYDAGYGGRSLRATVEDAPDSPTAPMVSSYRSRHGSEPPLERDPSPNPYQRHSPQPAPNYHTQSSRYSSGHDYDYDEQDYDHGYQGSPSAMGAHGYGGTTHGATQHRHARQGSGQPPRTPTYGMPAPPSSLQHTVDARLARDVSERIHEERQYEGHHSSQHAAPARGRQRSEPPPSYGAPPHGYAPQTHDRRNSGITYSGGPQDVQPMPPRGHGRNMSASPAHSIPRKSVSPAPQADEGRHLSDIPFGPDSYDALNPSMVSSRSSNSAMSGQERKEPNGKIVMYDGREVDPSDHLPMESWAPEPEPKPGHKSASAENIRRSPGGAQPMPTSGRRQMRLSRAETAPMATYGYEEPHTPSAATSSRNRLQKKSPRGSSVSPGASSPLAPIHPENYQERQGAYGEQPLNVSEDIWKKVLNAMEREGDGVRDEDMDEGIDSDEEEELDSEAEDGEKAVEYVSDLDESEEELGDLEDWLGDSDEEEEEDEEDSDDEETEKSGNKRKRGRAIKMKNKRPRQDEKEKEKLTLTNDLAW</sequence>
<protein>
    <submittedName>
        <fullName evidence="1">Uncharacterized protein</fullName>
    </submittedName>
</protein>
<reference evidence="1" key="1">
    <citation type="submission" date="2022-07" db="EMBL/GenBank/DDBJ databases">
        <title>Genome Sequence of Lecanicillium saksenae.</title>
        <authorList>
            <person name="Buettner E."/>
        </authorList>
    </citation>
    <scope>NUCLEOTIDE SEQUENCE</scope>
    <source>
        <strain evidence="1">VT-O1</strain>
    </source>
</reference>
<comment type="caution">
    <text evidence="1">The sequence shown here is derived from an EMBL/GenBank/DDBJ whole genome shotgun (WGS) entry which is preliminary data.</text>
</comment>
<dbReference type="EMBL" id="JANAKD010000239">
    <property type="protein sequence ID" value="KAJ3495883.1"/>
    <property type="molecule type" value="Genomic_DNA"/>
</dbReference>